<gene>
    <name evidence="1" type="ORF">EJD97_018315</name>
</gene>
<dbReference type="EMBL" id="RXGB01000497">
    <property type="protein sequence ID" value="TMX03095.1"/>
    <property type="molecule type" value="Genomic_DNA"/>
</dbReference>
<name>A0A6N2C7F4_SOLCI</name>
<evidence type="ECO:0000313" key="1">
    <source>
        <dbReference type="EMBL" id="TMX03095.1"/>
    </source>
</evidence>
<comment type="caution">
    <text evidence="1">The sequence shown here is derived from an EMBL/GenBank/DDBJ whole genome shotgun (WGS) entry which is preliminary data.</text>
</comment>
<accession>A0A6N2C7F4</accession>
<sequence length="149" mass="16501">MKMKDPVSFTVQITIVQSIHARGLCYLGASINLMPTSLYKKLGLGSPKPTTVDFVVLNFKEDPEVPFILGKQFLATGKAMIDVVAVQLTVRSHDKVEVFDVYIALNIPPVYEEAFAITVVDLEVDGKHIFADDPLERVMRGDDIYGDAE</sequence>
<reference evidence="1" key="1">
    <citation type="submission" date="2019-05" db="EMBL/GenBank/DDBJ databases">
        <title>The de novo reference genome and transcriptome assemblies of the wild tomato species Solanum chilense.</title>
        <authorList>
            <person name="Stam R."/>
            <person name="Nosenko T."/>
            <person name="Hoerger A.C."/>
            <person name="Stephan W."/>
            <person name="Seidel M.A."/>
            <person name="Kuhn J.M.M."/>
            <person name="Haberer G."/>
            <person name="Tellier A."/>
        </authorList>
    </citation>
    <scope>NUCLEOTIDE SEQUENCE</scope>
    <source>
        <tissue evidence="1">Mature leaves</tissue>
    </source>
</reference>
<dbReference type="PANTHER" id="PTHR33067">
    <property type="entry name" value="RNA-DIRECTED DNA POLYMERASE-RELATED"/>
    <property type="match status" value="1"/>
</dbReference>
<proteinExistence type="predicted"/>
<organism evidence="1">
    <name type="scientific">Solanum chilense</name>
    <name type="common">Tomato</name>
    <name type="synonym">Lycopersicon chilense</name>
    <dbReference type="NCBI Taxonomy" id="4083"/>
    <lineage>
        <taxon>Eukaryota</taxon>
        <taxon>Viridiplantae</taxon>
        <taxon>Streptophyta</taxon>
        <taxon>Embryophyta</taxon>
        <taxon>Tracheophyta</taxon>
        <taxon>Spermatophyta</taxon>
        <taxon>Magnoliopsida</taxon>
        <taxon>eudicotyledons</taxon>
        <taxon>Gunneridae</taxon>
        <taxon>Pentapetalae</taxon>
        <taxon>asterids</taxon>
        <taxon>lamiids</taxon>
        <taxon>Solanales</taxon>
        <taxon>Solanaceae</taxon>
        <taxon>Solanoideae</taxon>
        <taxon>Solaneae</taxon>
        <taxon>Solanum</taxon>
        <taxon>Solanum subgen. Lycopersicon</taxon>
    </lineage>
</organism>
<protein>
    <submittedName>
        <fullName evidence="1">Uncharacterized protein</fullName>
    </submittedName>
</protein>
<dbReference type="PANTHER" id="PTHR33067:SF39">
    <property type="entry name" value="TRANSCRIPTION FACTOR INTERACTOR AND REGULATOR CCHC(ZN) FAMILY"/>
    <property type="match status" value="1"/>
</dbReference>
<dbReference type="AlphaFoldDB" id="A0A6N2C7F4"/>